<dbReference type="Pfam" id="PF07596">
    <property type="entry name" value="SBP_bac_10"/>
    <property type="match status" value="1"/>
</dbReference>
<dbReference type="RefSeq" id="WP_145100065.1">
    <property type="nucleotide sequence ID" value="NZ_CP036274.1"/>
</dbReference>
<dbReference type="PANTHER" id="PTHR30093">
    <property type="entry name" value="GENERAL SECRETION PATHWAY PROTEIN G"/>
    <property type="match status" value="1"/>
</dbReference>
<dbReference type="InterPro" id="IPR011453">
    <property type="entry name" value="DUF1559"/>
</dbReference>
<dbReference type="SUPFAM" id="SSF54523">
    <property type="entry name" value="Pili subunits"/>
    <property type="match status" value="1"/>
</dbReference>
<dbReference type="EMBL" id="CP036274">
    <property type="protein sequence ID" value="QDU25297.1"/>
    <property type="molecule type" value="Genomic_DNA"/>
</dbReference>
<dbReference type="PANTHER" id="PTHR30093:SF2">
    <property type="entry name" value="TYPE II SECRETION SYSTEM PROTEIN H"/>
    <property type="match status" value="1"/>
</dbReference>
<dbReference type="NCBIfam" id="TIGR04294">
    <property type="entry name" value="pre_pil_HX9DG"/>
    <property type="match status" value="1"/>
</dbReference>
<proteinExistence type="predicted"/>
<feature type="domain" description="DUF1559" evidence="1">
    <location>
        <begin position="37"/>
        <end position="301"/>
    </location>
</feature>
<dbReference type="PROSITE" id="PS00409">
    <property type="entry name" value="PROKAR_NTER_METHYL"/>
    <property type="match status" value="1"/>
</dbReference>
<dbReference type="OrthoDB" id="249131at2"/>
<protein>
    <submittedName>
        <fullName evidence="2">Fimbrial protein</fullName>
    </submittedName>
</protein>
<dbReference type="Pfam" id="PF07963">
    <property type="entry name" value="N_methyl"/>
    <property type="match status" value="1"/>
</dbReference>
<dbReference type="Gene3D" id="3.30.700.10">
    <property type="entry name" value="Glycoprotein, Type 4 Pilin"/>
    <property type="match status" value="1"/>
</dbReference>
<dbReference type="NCBIfam" id="TIGR02532">
    <property type="entry name" value="IV_pilin_GFxxxE"/>
    <property type="match status" value="1"/>
</dbReference>
<dbReference type="InterPro" id="IPR027558">
    <property type="entry name" value="Pre_pil_HX9DG_C"/>
</dbReference>
<dbReference type="KEGG" id="aagg:ETAA8_03610"/>
<evidence type="ECO:0000313" key="2">
    <source>
        <dbReference type="EMBL" id="QDU25297.1"/>
    </source>
</evidence>
<gene>
    <name evidence="2" type="primary">pilE1</name>
    <name evidence="2" type="ORF">ETAA8_03610</name>
</gene>
<organism evidence="2 3">
    <name type="scientific">Anatilimnocola aggregata</name>
    <dbReference type="NCBI Taxonomy" id="2528021"/>
    <lineage>
        <taxon>Bacteria</taxon>
        <taxon>Pseudomonadati</taxon>
        <taxon>Planctomycetota</taxon>
        <taxon>Planctomycetia</taxon>
        <taxon>Pirellulales</taxon>
        <taxon>Pirellulaceae</taxon>
        <taxon>Anatilimnocola</taxon>
    </lineage>
</organism>
<keyword evidence="3" id="KW-1185">Reference proteome</keyword>
<dbReference type="InterPro" id="IPR012902">
    <property type="entry name" value="N_methyl_site"/>
</dbReference>
<sequence>MKLRDMNQYRRGFTLVELLVVIAIIGVLVALLLPAVQAAREAARRMQCSNNQKQLALAMHNYHDTYGKLPWAMSQGFGFTYHAHVYPFMEQTPLYNIIQFQESGSGHDNTPNSSFSVLAKTVVKTLKCPSEKIGYTWAPPINGLSNRAVGSYVGCVGSDVTKDVTQAQGTIDVRSGNGMLLVYHMASDVNKNGPFRFAEISDGLSNTFMGGESPFSVTGVCTICDRMYGYSYDGDAANAASGNNDFSEVVCSTYYRMNQSMKRGSISGDERELSFGSYHPGGCVMQMGDGSIRFVAENIDLPTWQAAGSRNGGETLQVP</sequence>
<evidence type="ECO:0000313" key="3">
    <source>
        <dbReference type="Proteomes" id="UP000315017"/>
    </source>
</evidence>
<evidence type="ECO:0000259" key="1">
    <source>
        <dbReference type="Pfam" id="PF07596"/>
    </source>
</evidence>
<accession>A0A517Y4Z2</accession>
<dbReference type="Proteomes" id="UP000315017">
    <property type="component" value="Chromosome"/>
</dbReference>
<dbReference type="AlphaFoldDB" id="A0A517Y4Z2"/>
<dbReference type="InterPro" id="IPR045584">
    <property type="entry name" value="Pilin-like"/>
</dbReference>
<name>A0A517Y4Z2_9BACT</name>
<reference evidence="2 3" key="1">
    <citation type="submission" date="2019-02" db="EMBL/GenBank/DDBJ databases">
        <title>Deep-cultivation of Planctomycetes and their phenomic and genomic characterization uncovers novel biology.</title>
        <authorList>
            <person name="Wiegand S."/>
            <person name="Jogler M."/>
            <person name="Boedeker C."/>
            <person name="Pinto D."/>
            <person name="Vollmers J."/>
            <person name="Rivas-Marin E."/>
            <person name="Kohn T."/>
            <person name="Peeters S.H."/>
            <person name="Heuer A."/>
            <person name="Rast P."/>
            <person name="Oberbeckmann S."/>
            <person name="Bunk B."/>
            <person name="Jeske O."/>
            <person name="Meyerdierks A."/>
            <person name="Storesund J.E."/>
            <person name="Kallscheuer N."/>
            <person name="Luecker S."/>
            <person name="Lage O.M."/>
            <person name="Pohl T."/>
            <person name="Merkel B.J."/>
            <person name="Hornburger P."/>
            <person name="Mueller R.-W."/>
            <person name="Bruemmer F."/>
            <person name="Labrenz M."/>
            <person name="Spormann A.M."/>
            <person name="Op den Camp H."/>
            <person name="Overmann J."/>
            <person name="Amann R."/>
            <person name="Jetten M.S.M."/>
            <person name="Mascher T."/>
            <person name="Medema M.H."/>
            <person name="Devos D.P."/>
            <person name="Kaster A.-K."/>
            <person name="Ovreas L."/>
            <person name="Rohde M."/>
            <person name="Galperin M.Y."/>
            <person name="Jogler C."/>
        </authorList>
    </citation>
    <scope>NUCLEOTIDE SEQUENCE [LARGE SCALE GENOMIC DNA]</scope>
    <source>
        <strain evidence="2 3">ETA_A8</strain>
    </source>
</reference>